<comment type="caution">
    <text evidence="2">The sequence shown here is derived from an EMBL/GenBank/DDBJ whole genome shotgun (WGS) entry which is preliminary data.</text>
</comment>
<evidence type="ECO:0000313" key="3">
    <source>
        <dbReference type="Proteomes" id="UP000615593"/>
    </source>
</evidence>
<gene>
    <name evidence="2" type="ORF">GCM10008088_08070</name>
</gene>
<organism evidence="2 3">
    <name type="scientific">Mesonia mobilis</name>
    <dbReference type="NCBI Taxonomy" id="369791"/>
    <lineage>
        <taxon>Bacteria</taxon>
        <taxon>Pseudomonadati</taxon>
        <taxon>Bacteroidota</taxon>
        <taxon>Flavobacteriia</taxon>
        <taxon>Flavobacteriales</taxon>
        <taxon>Flavobacteriaceae</taxon>
        <taxon>Mesonia</taxon>
    </lineage>
</organism>
<reference evidence="3" key="1">
    <citation type="journal article" date="2019" name="Int. J. Syst. Evol. Microbiol.">
        <title>The Global Catalogue of Microorganisms (GCM) 10K type strain sequencing project: providing services to taxonomists for standard genome sequencing and annotation.</title>
        <authorList>
            <consortium name="The Broad Institute Genomics Platform"/>
            <consortium name="The Broad Institute Genome Sequencing Center for Infectious Disease"/>
            <person name="Wu L."/>
            <person name="Ma J."/>
        </authorList>
    </citation>
    <scope>NUCLEOTIDE SEQUENCE [LARGE SCALE GENOMIC DNA]</scope>
    <source>
        <strain evidence="3">KCTC 12708</strain>
    </source>
</reference>
<feature type="compositionally biased region" description="Basic and acidic residues" evidence="1">
    <location>
        <begin position="87"/>
        <end position="98"/>
    </location>
</feature>
<dbReference type="EMBL" id="BMWY01000002">
    <property type="protein sequence ID" value="GGZ49104.1"/>
    <property type="molecule type" value="Genomic_DNA"/>
</dbReference>
<name>A0ABQ3BMU1_9FLAO</name>
<feature type="region of interest" description="Disordered" evidence="1">
    <location>
        <begin position="70"/>
        <end position="98"/>
    </location>
</feature>
<keyword evidence="3" id="KW-1185">Reference proteome</keyword>
<evidence type="ECO:0000313" key="2">
    <source>
        <dbReference type="EMBL" id="GGZ49104.1"/>
    </source>
</evidence>
<sequence>MPSHNPWKGSKIKMFNFGTSSEQVLDLNHTKNRTSSEQALVSIIKHIQTIENIKNNKKTEIFENLNFSENENTEKLNLDVPNQDNLRTSDDKNYDEPL</sequence>
<evidence type="ECO:0000256" key="1">
    <source>
        <dbReference type="SAM" id="MobiDB-lite"/>
    </source>
</evidence>
<protein>
    <submittedName>
        <fullName evidence="2">Uncharacterized protein</fullName>
    </submittedName>
</protein>
<accession>A0ABQ3BMU1</accession>
<dbReference type="Proteomes" id="UP000615593">
    <property type="component" value="Unassembled WGS sequence"/>
</dbReference>
<proteinExistence type="predicted"/>